<feature type="domain" description="Beta-lactamase-related" evidence="2">
    <location>
        <begin position="51"/>
        <end position="360"/>
    </location>
</feature>
<proteinExistence type="predicted"/>
<sequence>MTVGDGLPRFDVMPLQRLRSPRVTCLSAVAAVLVAVLFGSATPAHATGRGLVDDYRSAYATPGIAAAVIDGSSVETTVRGRDGDGDAVTTGTSFRIASMSKSMTATAVMLLVDRGRVVLDDPVVTVLPEFRMADPRFTAITVRHLLSHTSGLSSSTNNDYVFPPPRDARQAVARLADETLAADPGSEPVYHNTNFTIAARIVEVVSGRPFDEFLRAELFTPLGMTHTRSTPGCSDRAEGLPSGYEVVLGFAVAVPEMPGTCAGNGGVISTLDDMVRWLRFNQGGPGAGLLSAAALTELHTVQPGAGDYALGWQARPAAAGVPPTIGHGGTLATWTGDMVFSPTTGRAAVVLTNSVGAPGELSANLLAERTGTPTRPMSNPLDTVNAVLLGLTVVLAALLVTAVVRARRWAVRRRTTRRPLLILRLVPLTLATVLGATLPAVLPILLFGATFDVGYWIVFAWLLPLLPLLSLVSCVLGAVALARRLWCLRHAGQTAAAGDGASATGPTTA</sequence>
<dbReference type="AlphaFoldDB" id="A0A246RLG2"/>
<evidence type="ECO:0000259" key="2">
    <source>
        <dbReference type="Pfam" id="PF00144"/>
    </source>
</evidence>
<gene>
    <name evidence="3" type="ORF">B5D80_15585</name>
</gene>
<dbReference type="InterPro" id="IPR001466">
    <property type="entry name" value="Beta-lactam-related"/>
</dbReference>
<evidence type="ECO:0000256" key="1">
    <source>
        <dbReference type="SAM" id="Phobius"/>
    </source>
</evidence>
<dbReference type="Proteomes" id="UP000197174">
    <property type="component" value="Unassembled WGS sequence"/>
</dbReference>
<dbReference type="SUPFAM" id="SSF56601">
    <property type="entry name" value="beta-lactamase/transpeptidase-like"/>
    <property type="match status" value="1"/>
</dbReference>
<evidence type="ECO:0000313" key="4">
    <source>
        <dbReference type="Proteomes" id="UP000197174"/>
    </source>
</evidence>
<dbReference type="PANTHER" id="PTHR46825">
    <property type="entry name" value="D-ALANYL-D-ALANINE-CARBOXYPEPTIDASE/ENDOPEPTIDASE AMPH"/>
    <property type="match status" value="1"/>
</dbReference>
<dbReference type="InterPro" id="IPR012338">
    <property type="entry name" value="Beta-lactam/transpept-like"/>
</dbReference>
<dbReference type="GO" id="GO:0016787">
    <property type="term" value="F:hydrolase activity"/>
    <property type="evidence" value="ECO:0007669"/>
    <property type="project" value="UniProtKB-KW"/>
</dbReference>
<keyword evidence="1" id="KW-0812">Transmembrane</keyword>
<name>A0A246RLG2_9ACTN</name>
<keyword evidence="1" id="KW-1133">Transmembrane helix</keyword>
<feature type="transmembrane region" description="Helical" evidence="1">
    <location>
        <begin position="384"/>
        <end position="404"/>
    </location>
</feature>
<accession>A0A246RLG2</accession>
<dbReference type="EMBL" id="MZMV01000023">
    <property type="protein sequence ID" value="OWV06826.1"/>
    <property type="molecule type" value="Genomic_DNA"/>
</dbReference>
<keyword evidence="1" id="KW-0472">Membrane</keyword>
<dbReference type="PANTHER" id="PTHR46825:SF9">
    <property type="entry name" value="BETA-LACTAMASE-RELATED DOMAIN-CONTAINING PROTEIN"/>
    <property type="match status" value="1"/>
</dbReference>
<feature type="transmembrane region" description="Helical" evidence="1">
    <location>
        <begin position="453"/>
        <end position="481"/>
    </location>
</feature>
<feature type="transmembrane region" description="Helical" evidence="1">
    <location>
        <begin position="425"/>
        <end position="447"/>
    </location>
</feature>
<reference evidence="3 4" key="1">
    <citation type="submission" date="2017-03" db="EMBL/GenBank/DDBJ databases">
        <title>Whole genome sequence of Micromonospora wenchangensis, isolated from mangrove soil.</title>
        <authorList>
            <person name="Yang H."/>
        </authorList>
    </citation>
    <scope>NUCLEOTIDE SEQUENCE [LARGE SCALE GENOMIC DNA]</scope>
    <source>
        <strain evidence="3 4">CCTCC AA 2012002</strain>
    </source>
</reference>
<keyword evidence="3" id="KW-0378">Hydrolase</keyword>
<dbReference type="InterPro" id="IPR050491">
    <property type="entry name" value="AmpC-like"/>
</dbReference>
<dbReference type="OrthoDB" id="3174977at2"/>
<protein>
    <submittedName>
        <fullName evidence="3">Serine hydrolase</fullName>
    </submittedName>
</protein>
<comment type="caution">
    <text evidence="3">The sequence shown here is derived from an EMBL/GenBank/DDBJ whole genome shotgun (WGS) entry which is preliminary data.</text>
</comment>
<evidence type="ECO:0000313" key="3">
    <source>
        <dbReference type="EMBL" id="OWV06826.1"/>
    </source>
</evidence>
<dbReference type="Gene3D" id="3.40.710.10">
    <property type="entry name" value="DD-peptidase/beta-lactamase superfamily"/>
    <property type="match status" value="1"/>
</dbReference>
<keyword evidence="4" id="KW-1185">Reference proteome</keyword>
<organism evidence="3 4">
    <name type="scientific">Micromonospora wenchangensis</name>
    <dbReference type="NCBI Taxonomy" id="1185415"/>
    <lineage>
        <taxon>Bacteria</taxon>
        <taxon>Bacillati</taxon>
        <taxon>Actinomycetota</taxon>
        <taxon>Actinomycetes</taxon>
        <taxon>Micromonosporales</taxon>
        <taxon>Micromonosporaceae</taxon>
        <taxon>Micromonospora</taxon>
    </lineage>
</organism>
<dbReference type="Pfam" id="PF00144">
    <property type="entry name" value="Beta-lactamase"/>
    <property type="match status" value="1"/>
</dbReference>